<dbReference type="InterPro" id="IPR002962">
    <property type="entry name" value="Peropsin"/>
</dbReference>
<evidence type="ECO:0000313" key="13">
    <source>
        <dbReference type="Proteomes" id="UP000230750"/>
    </source>
</evidence>
<keyword evidence="7" id="KW-0675">Receptor</keyword>
<dbReference type="GO" id="GO:0016020">
    <property type="term" value="C:membrane"/>
    <property type="evidence" value="ECO:0007669"/>
    <property type="project" value="UniProtKB-SubCell"/>
</dbReference>
<dbReference type="PANTHER" id="PTHR24240">
    <property type="entry name" value="OPSIN"/>
    <property type="match status" value="1"/>
</dbReference>
<keyword evidence="2 10" id="KW-0812">Transmembrane</keyword>
<reference evidence="12 13" key="1">
    <citation type="journal article" date="2017" name="PLoS Biol.">
        <title>The sea cucumber genome provides insights into morphological evolution and visceral regeneration.</title>
        <authorList>
            <person name="Zhang X."/>
            <person name="Sun L."/>
            <person name="Yuan J."/>
            <person name="Sun Y."/>
            <person name="Gao Y."/>
            <person name="Zhang L."/>
            <person name="Li S."/>
            <person name="Dai H."/>
            <person name="Hamel J.F."/>
            <person name="Liu C."/>
            <person name="Yu Y."/>
            <person name="Liu S."/>
            <person name="Lin W."/>
            <person name="Guo K."/>
            <person name="Jin S."/>
            <person name="Xu P."/>
            <person name="Storey K.B."/>
            <person name="Huan P."/>
            <person name="Zhang T."/>
            <person name="Zhou Y."/>
            <person name="Zhang J."/>
            <person name="Lin C."/>
            <person name="Li X."/>
            <person name="Xing L."/>
            <person name="Huo D."/>
            <person name="Sun M."/>
            <person name="Wang L."/>
            <person name="Mercier A."/>
            <person name="Li F."/>
            <person name="Yang H."/>
            <person name="Xiang J."/>
        </authorList>
    </citation>
    <scope>NUCLEOTIDE SEQUENCE [LARGE SCALE GENOMIC DNA]</scope>
    <source>
        <strain evidence="12">Shaxun</strain>
        <tissue evidence="12">Muscle</tissue>
    </source>
</reference>
<dbReference type="InterPro" id="IPR017452">
    <property type="entry name" value="GPCR_Rhodpsn_7TM"/>
</dbReference>
<dbReference type="PRINTS" id="PR00237">
    <property type="entry name" value="GPCRRHODOPSN"/>
</dbReference>
<evidence type="ECO:0000256" key="10">
    <source>
        <dbReference type="SAM" id="Phobius"/>
    </source>
</evidence>
<dbReference type="GO" id="GO:0007601">
    <property type="term" value="P:visual perception"/>
    <property type="evidence" value="ECO:0007669"/>
    <property type="project" value="InterPro"/>
</dbReference>
<evidence type="ECO:0000256" key="7">
    <source>
        <dbReference type="ARBA" id="ARBA00023170"/>
    </source>
</evidence>
<keyword evidence="6" id="KW-1015">Disulfide bond</keyword>
<dbReference type="OrthoDB" id="2101615at2759"/>
<proteinExistence type="predicted"/>
<evidence type="ECO:0000256" key="2">
    <source>
        <dbReference type="ARBA" id="ARBA00022692"/>
    </source>
</evidence>
<evidence type="ECO:0000259" key="11">
    <source>
        <dbReference type="PROSITE" id="PS50262"/>
    </source>
</evidence>
<name>A0A2G8KCA9_STIJA</name>
<keyword evidence="5 10" id="KW-0472">Membrane</keyword>
<dbReference type="STRING" id="307972.A0A2G8KCA9"/>
<feature type="domain" description="G-protein coupled receptors family 1 profile" evidence="11">
    <location>
        <begin position="63"/>
        <end position="136"/>
    </location>
</feature>
<feature type="transmembrane region" description="Helical" evidence="10">
    <location>
        <begin position="49"/>
        <end position="72"/>
    </location>
</feature>
<dbReference type="GO" id="GO:0004930">
    <property type="term" value="F:G protein-coupled receptor activity"/>
    <property type="evidence" value="ECO:0007669"/>
    <property type="project" value="UniProtKB-KW"/>
</dbReference>
<evidence type="ECO:0000256" key="1">
    <source>
        <dbReference type="ARBA" id="ARBA00004141"/>
    </source>
</evidence>
<keyword evidence="9" id="KW-0807">Transducer</keyword>
<dbReference type="PRINTS" id="PR01244">
    <property type="entry name" value="PEROPSIN"/>
</dbReference>
<dbReference type="PROSITE" id="PS50262">
    <property type="entry name" value="G_PROTEIN_RECEP_F1_2"/>
    <property type="match status" value="1"/>
</dbReference>
<dbReference type="InterPro" id="IPR050125">
    <property type="entry name" value="GPCR_opsins"/>
</dbReference>
<evidence type="ECO:0000256" key="9">
    <source>
        <dbReference type="ARBA" id="ARBA00023224"/>
    </source>
</evidence>
<gene>
    <name evidence="12" type="ORF">BSL78_17525</name>
</gene>
<feature type="transmembrane region" description="Helical" evidence="10">
    <location>
        <begin position="110"/>
        <end position="130"/>
    </location>
</feature>
<dbReference type="Proteomes" id="UP000230750">
    <property type="component" value="Unassembled WGS sequence"/>
</dbReference>
<sequence>MLLRFSQSRTAMANITTAGGITSTVYTTTIPELPVILPAELSRSAYNFLAVYTGFLTVVGIFNNGLVIFLFVKFPNLRQPVNIFLLNLSISDMTVSLFGSPLTFASNIAGYWLFGQIGCSIYAFIVMIGGKSSNYS</sequence>
<accession>A0A2G8KCA9</accession>
<organism evidence="12 13">
    <name type="scientific">Stichopus japonicus</name>
    <name type="common">Sea cucumber</name>
    <dbReference type="NCBI Taxonomy" id="307972"/>
    <lineage>
        <taxon>Eukaryota</taxon>
        <taxon>Metazoa</taxon>
        <taxon>Echinodermata</taxon>
        <taxon>Eleutherozoa</taxon>
        <taxon>Echinozoa</taxon>
        <taxon>Holothuroidea</taxon>
        <taxon>Aspidochirotacea</taxon>
        <taxon>Aspidochirotida</taxon>
        <taxon>Stichopodidae</taxon>
        <taxon>Apostichopus</taxon>
    </lineage>
</organism>
<dbReference type="EMBL" id="MRZV01000701">
    <property type="protein sequence ID" value="PIK45620.1"/>
    <property type="molecule type" value="Genomic_DNA"/>
</dbReference>
<dbReference type="AlphaFoldDB" id="A0A2G8KCA9"/>
<comment type="subcellular location">
    <subcellularLocation>
        <location evidence="1">Membrane</location>
        <topology evidence="1">Multi-pass membrane protein</topology>
    </subcellularLocation>
</comment>
<keyword evidence="13" id="KW-1185">Reference proteome</keyword>
<dbReference type="Pfam" id="PF00001">
    <property type="entry name" value="7tm_1"/>
    <property type="match status" value="1"/>
</dbReference>
<comment type="caution">
    <text evidence="12">The sequence shown here is derived from an EMBL/GenBank/DDBJ whole genome shotgun (WGS) entry which is preliminary data.</text>
</comment>
<feature type="transmembrane region" description="Helical" evidence="10">
    <location>
        <begin position="12"/>
        <end position="29"/>
    </location>
</feature>
<dbReference type="Gene3D" id="1.20.1070.10">
    <property type="entry name" value="Rhodopsin 7-helix transmembrane proteins"/>
    <property type="match status" value="1"/>
</dbReference>
<feature type="transmembrane region" description="Helical" evidence="10">
    <location>
        <begin position="84"/>
        <end position="104"/>
    </location>
</feature>
<protein>
    <submittedName>
        <fullName evidence="12">Encephalopsin</fullName>
    </submittedName>
</protein>
<dbReference type="InterPro" id="IPR000276">
    <property type="entry name" value="GPCR_Rhodpsn"/>
</dbReference>
<evidence type="ECO:0000256" key="5">
    <source>
        <dbReference type="ARBA" id="ARBA00023136"/>
    </source>
</evidence>
<dbReference type="SUPFAM" id="SSF81321">
    <property type="entry name" value="Family A G protein-coupled receptor-like"/>
    <property type="match status" value="1"/>
</dbReference>
<keyword evidence="8" id="KW-0325">Glycoprotein</keyword>
<keyword evidence="3 10" id="KW-1133">Transmembrane helix</keyword>
<evidence type="ECO:0000256" key="8">
    <source>
        <dbReference type="ARBA" id="ARBA00023180"/>
    </source>
</evidence>
<evidence type="ECO:0000256" key="3">
    <source>
        <dbReference type="ARBA" id="ARBA00022989"/>
    </source>
</evidence>
<evidence type="ECO:0000256" key="4">
    <source>
        <dbReference type="ARBA" id="ARBA00023040"/>
    </source>
</evidence>
<evidence type="ECO:0000256" key="6">
    <source>
        <dbReference type="ARBA" id="ARBA00023157"/>
    </source>
</evidence>
<keyword evidence="4" id="KW-0297">G-protein coupled receptor</keyword>
<evidence type="ECO:0000313" key="12">
    <source>
        <dbReference type="EMBL" id="PIK45620.1"/>
    </source>
</evidence>